<reference evidence="1" key="1">
    <citation type="submission" date="2022-04" db="EMBL/GenBank/DDBJ databases">
        <title>Carnegiea gigantea Genome sequencing and assembly v2.</title>
        <authorList>
            <person name="Copetti D."/>
            <person name="Sanderson M.J."/>
            <person name="Burquez A."/>
            <person name="Wojciechowski M.F."/>
        </authorList>
    </citation>
    <scope>NUCLEOTIDE SEQUENCE</scope>
    <source>
        <strain evidence="1">SGP5-SGP5p</strain>
        <tissue evidence="1">Aerial part</tissue>
    </source>
</reference>
<dbReference type="AlphaFoldDB" id="A0A9Q1JQV1"/>
<dbReference type="EMBL" id="JAKOGI010000898">
    <property type="protein sequence ID" value="KAJ8429401.1"/>
    <property type="molecule type" value="Genomic_DNA"/>
</dbReference>
<keyword evidence="2" id="KW-1185">Reference proteome</keyword>
<evidence type="ECO:0000313" key="1">
    <source>
        <dbReference type="EMBL" id="KAJ8429401.1"/>
    </source>
</evidence>
<sequence>MVYKWYTPGKLIDCSCRTLALCSCCLLNCQHTPTPGVGMFTPVYVLMTKYDFALLRAMSMRPMFTMVNHSVQVVHPWETNRFQLCNLGILLRLSSQLTDYTHGKLKMEYIRSVGEEGNYGRRATGKLRMVPLRMSAKHMSRKVRISLWLKHIVRSVSARRSMKIITDTPQSWPL</sequence>
<protein>
    <submittedName>
        <fullName evidence="1">Uncharacterized protein</fullName>
    </submittedName>
</protein>
<comment type="caution">
    <text evidence="1">The sequence shown here is derived from an EMBL/GenBank/DDBJ whole genome shotgun (WGS) entry which is preliminary data.</text>
</comment>
<gene>
    <name evidence="1" type="ORF">Cgig2_025588</name>
</gene>
<evidence type="ECO:0000313" key="2">
    <source>
        <dbReference type="Proteomes" id="UP001153076"/>
    </source>
</evidence>
<accession>A0A9Q1JQV1</accession>
<organism evidence="1 2">
    <name type="scientific">Carnegiea gigantea</name>
    <dbReference type="NCBI Taxonomy" id="171969"/>
    <lineage>
        <taxon>Eukaryota</taxon>
        <taxon>Viridiplantae</taxon>
        <taxon>Streptophyta</taxon>
        <taxon>Embryophyta</taxon>
        <taxon>Tracheophyta</taxon>
        <taxon>Spermatophyta</taxon>
        <taxon>Magnoliopsida</taxon>
        <taxon>eudicotyledons</taxon>
        <taxon>Gunneridae</taxon>
        <taxon>Pentapetalae</taxon>
        <taxon>Caryophyllales</taxon>
        <taxon>Cactineae</taxon>
        <taxon>Cactaceae</taxon>
        <taxon>Cactoideae</taxon>
        <taxon>Echinocereeae</taxon>
        <taxon>Carnegiea</taxon>
    </lineage>
</organism>
<proteinExistence type="predicted"/>
<name>A0A9Q1JQV1_9CARY</name>
<dbReference type="Proteomes" id="UP001153076">
    <property type="component" value="Unassembled WGS sequence"/>
</dbReference>